<proteinExistence type="predicted"/>
<comment type="caution">
    <text evidence="1">The sequence shown here is derived from an EMBL/GenBank/DDBJ whole genome shotgun (WGS) entry which is preliminary data.</text>
</comment>
<protein>
    <submittedName>
        <fullName evidence="1">Uncharacterized protein</fullName>
    </submittedName>
</protein>
<name>A0AAW2DE32_9ROSI</name>
<evidence type="ECO:0000313" key="2">
    <source>
        <dbReference type="Proteomes" id="UP001459277"/>
    </source>
</evidence>
<evidence type="ECO:0000313" key="1">
    <source>
        <dbReference type="EMBL" id="KAL0008883.1"/>
    </source>
</evidence>
<dbReference type="EMBL" id="JAZDWU010000003">
    <property type="protein sequence ID" value="KAL0008883.1"/>
    <property type="molecule type" value="Genomic_DNA"/>
</dbReference>
<dbReference type="Proteomes" id="UP001459277">
    <property type="component" value="Unassembled WGS sequence"/>
</dbReference>
<organism evidence="1 2">
    <name type="scientific">Lithocarpus litseifolius</name>
    <dbReference type="NCBI Taxonomy" id="425828"/>
    <lineage>
        <taxon>Eukaryota</taxon>
        <taxon>Viridiplantae</taxon>
        <taxon>Streptophyta</taxon>
        <taxon>Embryophyta</taxon>
        <taxon>Tracheophyta</taxon>
        <taxon>Spermatophyta</taxon>
        <taxon>Magnoliopsida</taxon>
        <taxon>eudicotyledons</taxon>
        <taxon>Gunneridae</taxon>
        <taxon>Pentapetalae</taxon>
        <taxon>rosids</taxon>
        <taxon>fabids</taxon>
        <taxon>Fagales</taxon>
        <taxon>Fagaceae</taxon>
        <taxon>Lithocarpus</taxon>
    </lineage>
</organism>
<sequence length="99" mass="11398">MTAQLTAAGSYVAVYDFCLTHLSVFLARSLSISVIVNWRNWIKLFYLYNNLKSSLDDIYMHVGYDIGCNVSMEIRCGVYEIRFGIIVCSRNCIMSFLLY</sequence>
<reference evidence="1 2" key="1">
    <citation type="submission" date="2024-01" db="EMBL/GenBank/DDBJ databases">
        <title>A telomere-to-telomere, gap-free genome of sweet tea (Lithocarpus litseifolius).</title>
        <authorList>
            <person name="Zhou J."/>
        </authorList>
    </citation>
    <scope>NUCLEOTIDE SEQUENCE [LARGE SCALE GENOMIC DNA]</scope>
    <source>
        <strain evidence="1">Zhou-2022a</strain>
        <tissue evidence="1">Leaf</tissue>
    </source>
</reference>
<keyword evidence="2" id="KW-1185">Reference proteome</keyword>
<dbReference type="AlphaFoldDB" id="A0AAW2DE32"/>
<accession>A0AAW2DE32</accession>
<gene>
    <name evidence="1" type="ORF">SO802_010385</name>
</gene>